<protein>
    <submittedName>
        <fullName evidence="6">Alpha-glucosidase</fullName>
        <ecNumber evidence="6">3.2.1.20</ecNumber>
    </submittedName>
</protein>
<dbReference type="InterPro" id="IPR006047">
    <property type="entry name" value="GH13_cat_dom"/>
</dbReference>
<dbReference type="PANTHER" id="PTHR10357">
    <property type="entry name" value="ALPHA-AMYLASE FAMILY MEMBER"/>
    <property type="match status" value="1"/>
</dbReference>
<feature type="region of interest" description="Disordered" evidence="4">
    <location>
        <begin position="1"/>
        <end position="20"/>
    </location>
</feature>
<dbReference type="GO" id="GO:0004558">
    <property type="term" value="F:alpha-1,4-glucosidase activity"/>
    <property type="evidence" value="ECO:0007669"/>
    <property type="project" value="UniProtKB-EC"/>
</dbReference>
<dbReference type="Gene3D" id="3.90.400.10">
    <property type="entry name" value="Oligo-1,6-glucosidase, Domain 2"/>
    <property type="match status" value="1"/>
</dbReference>
<dbReference type="EC" id="3.2.1.20" evidence="6"/>
<evidence type="ECO:0000259" key="5">
    <source>
        <dbReference type="SMART" id="SM00642"/>
    </source>
</evidence>
<evidence type="ECO:0000313" key="7">
    <source>
        <dbReference type="Proteomes" id="UP000542776"/>
    </source>
</evidence>
<evidence type="ECO:0000256" key="1">
    <source>
        <dbReference type="ARBA" id="ARBA00008061"/>
    </source>
</evidence>
<dbReference type="GO" id="GO:0004556">
    <property type="term" value="F:alpha-amylase activity"/>
    <property type="evidence" value="ECO:0007669"/>
    <property type="project" value="TreeGrafter"/>
</dbReference>
<keyword evidence="2 6" id="KW-0378">Hydrolase</keyword>
<sequence length="563" mass="63398">MLEFDRPVTGIAPDPETPAGAPVDRDWWRGAVIYQVYPRSFQDSNGDGIGDLEGITRRLDHIAALGADAVWISPFMRSPMEDFGYDVSDYRDVDPIFGTLADFATLVARAHALGLKVMIDLVLSHSSDRHPWFMESRRDRTNPRADWYVWADAKPEGSPPNNWLSNFGGSSWEWDAGRGQYYLHNFLISQPDLNFHHPAVQDAMLDVVRFWLDRGVDGFRLDTVNFYVHDAALRDNPPLAEPFWNERTAPRDRPYNWQDHLYDKNQPENLAFLQRFRALLDEYPAATAIGEVGELIRGLELMGEYTRGTDRLHMCYAFDFLNTVLPEVDDIRPVVERFSEVGADGWPCWAFSNHDVTRHATRWAEGHADREAILRLAAAILLTMRGSVCLYQGEEIGQTEAEIAYEDIVDPWGKRFWPTIKGRDGCRTPMVWEGAAPQGGFTQNARPWLPIPAEHLALAVDGQAGREGSLLEFYRAFLAFRRAHPALVKGEIAFHDLGPGLLAFDRILASERIVCVFNLSGESADLAGIALLDGAIPIGPGREDAAPDPLRLPRHGFLLARRP</sequence>
<dbReference type="Proteomes" id="UP000542776">
    <property type="component" value="Unassembled WGS sequence"/>
</dbReference>
<dbReference type="Gene3D" id="3.20.20.80">
    <property type="entry name" value="Glycosidases"/>
    <property type="match status" value="1"/>
</dbReference>
<dbReference type="Pfam" id="PF00128">
    <property type="entry name" value="Alpha-amylase"/>
    <property type="match status" value="1"/>
</dbReference>
<organism evidence="6 7">
    <name type="scientific">Aureimonas pseudogalii</name>
    <dbReference type="NCBI Taxonomy" id="1744844"/>
    <lineage>
        <taxon>Bacteria</taxon>
        <taxon>Pseudomonadati</taxon>
        <taxon>Pseudomonadota</taxon>
        <taxon>Alphaproteobacteria</taxon>
        <taxon>Hyphomicrobiales</taxon>
        <taxon>Aurantimonadaceae</taxon>
        <taxon>Aureimonas</taxon>
    </lineage>
</organism>
<evidence type="ECO:0000256" key="4">
    <source>
        <dbReference type="SAM" id="MobiDB-lite"/>
    </source>
</evidence>
<dbReference type="AlphaFoldDB" id="A0A7W6EFQ1"/>
<dbReference type="SMART" id="SM00642">
    <property type="entry name" value="Aamy"/>
    <property type="match status" value="1"/>
</dbReference>
<dbReference type="RefSeq" id="WP_183198143.1">
    <property type="nucleotide sequence ID" value="NZ_JACIEK010000001.1"/>
</dbReference>
<feature type="domain" description="Glycosyl hydrolase family 13 catalytic" evidence="5">
    <location>
        <begin position="35"/>
        <end position="427"/>
    </location>
</feature>
<dbReference type="InterPro" id="IPR017853">
    <property type="entry name" value="GH"/>
</dbReference>
<dbReference type="PANTHER" id="PTHR10357:SF179">
    <property type="entry name" value="NEUTRAL AND BASIC AMINO ACID TRANSPORT PROTEIN RBAT"/>
    <property type="match status" value="1"/>
</dbReference>
<dbReference type="GO" id="GO:0009313">
    <property type="term" value="P:oligosaccharide catabolic process"/>
    <property type="evidence" value="ECO:0007669"/>
    <property type="project" value="TreeGrafter"/>
</dbReference>
<dbReference type="Gene3D" id="2.60.40.1180">
    <property type="entry name" value="Golgi alpha-mannosidase II"/>
    <property type="match status" value="1"/>
</dbReference>
<reference evidence="6 7" key="1">
    <citation type="submission" date="2020-08" db="EMBL/GenBank/DDBJ databases">
        <title>Genomic Encyclopedia of Type Strains, Phase IV (KMG-IV): sequencing the most valuable type-strain genomes for metagenomic binning, comparative biology and taxonomic classification.</title>
        <authorList>
            <person name="Goeker M."/>
        </authorList>
    </citation>
    <scope>NUCLEOTIDE SEQUENCE [LARGE SCALE GENOMIC DNA]</scope>
    <source>
        <strain evidence="6 7">DSM 102238</strain>
    </source>
</reference>
<dbReference type="EMBL" id="JACIEK010000001">
    <property type="protein sequence ID" value="MBB3997019.1"/>
    <property type="molecule type" value="Genomic_DNA"/>
</dbReference>
<name>A0A7W6EFQ1_9HYPH</name>
<dbReference type="InterPro" id="IPR013780">
    <property type="entry name" value="Glyco_hydro_b"/>
</dbReference>
<dbReference type="InterPro" id="IPR045857">
    <property type="entry name" value="O16G_dom_2"/>
</dbReference>
<comment type="caution">
    <text evidence="6">The sequence shown here is derived from an EMBL/GenBank/DDBJ whole genome shotgun (WGS) entry which is preliminary data.</text>
</comment>
<comment type="similarity">
    <text evidence="1">Belongs to the glycosyl hydrolase 13 family.</text>
</comment>
<accession>A0A7W6EFQ1</accession>
<keyword evidence="3 6" id="KW-0326">Glycosidase</keyword>
<dbReference type="FunFam" id="3.90.400.10:FF:000002">
    <property type="entry name" value="Sucrose isomerase"/>
    <property type="match status" value="1"/>
</dbReference>
<proteinExistence type="inferred from homology"/>
<keyword evidence="7" id="KW-1185">Reference proteome</keyword>
<evidence type="ECO:0000256" key="3">
    <source>
        <dbReference type="ARBA" id="ARBA00023295"/>
    </source>
</evidence>
<gene>
    <name evidence="6" type="ORF">GGR04_000840</name>
</gene>
<dbReference type="CDD" id="cd11330">
    <property type="entry name" value="AmyAc_OligoGlu"/>
    <property type="match status" value="1"/>
</dbReference>
<dbReference type="SUPFAM" id="SSF51445">
    <property type="entry name" value="(Trans)glycosidases"/>
    <property type="match status" value="1"/>
</dbReference>
<evidence type="ECO:0000256" key="2">
    <source>
        <dbReference type="ARBA" id="ARBA00022801"/>
    </source>
</evidence>
<evidence type="ECO:0000313" key="6">
    <source>
        <dbReference type="EMBL" id="MBB3997019.1"/>
    </source>
</evidence>